<organism evidence="7 8">
    <name type="scientific">Psychrosphaera aquimarina</name>
    <dbReference type="NCBI Taxonomy" id="2044854"/>
    <lineage>
        <taxon>Bacteria</taxon>
        <taxon>Pseudomonadati</taxon>
        <taxon>Pseudomonadota</taxon>
        <taxon>Gammaproteobacteria</taxon>
        <taxon>Alteromonadales</taxon>
        <taxon>Pseudoalteromonadaceae</taxon>
        <taxon>Psychrosphaera</taxon>
    </lineage>
</organism>
<feature type="binding site" evidence="5">
    <location>
        <position position="78"/>
    </location>
    <ligand>
        <name>substrate</name>
    </ligand>
</feature>
<comment type="pathway">
    <text evidence="1 5">Amino-acid biosynthesis; L-methionine biosynthesis via salvage pathway; S-methyl-5-thio-alpha-D-ribose 1-phosphate from S-methyl-5'-thioadenosine (hydrolase route): step 1/2.</text>
</comment>
<feature type="binding site" evidence="5">
    <location>
        <begin position="174"/>
        <end position="175"/>
    </location>
    <ligand>
        <name>substrate</name>
    </ligand>
</feature>
<evidence type="ECO:0000259" key="6">
    <source>
        <dbReference type="Pfam" id="PF01048"/>
    </source>
</evidence>
<comment type="catalytic activity">
    <reaction evidence="5">
        <text>S-methyl-5'-thioadenosine + H2O = 5-(methylsulfanyl)-D-ribose + adenine</text>
        <dbReference type="Rhea" id="RHEA:13617"/>
        <dbReference type="ChEBI" id="CHEBI:15377"/>
        <dbReference type="ChEBI" id="CHEBI:16708"/>
        <dbReference type="ChEBI" id="CHEBI:17509"/>
        <dbReference type="ChEBI" id="CHEBI:78440"/>
        <dbReference type="EC" id="3.2.2.9"/>
    </reaction>
</comment>
<dbReference type="CDD" id="cd09008">
    <property type="entry name" value="MTAN"/>
    <property type="match status" value="1"/>
</dbReference>
<dbReference type="Pfam" id="PF01048">
    <property type="entry name" value="PNP_UDP_1"/>
    <property type="match status" value="1"/>
</dbReference>
<feature type="active site" description="Proton acceptor" evidence="5">
    <location>
        <position position="12"/>
    </location>
</feature>
<dbReference type="InterPro" id="IPR000845">
    <property type="entry name" value="Nucleoside_phosphorylase_d"/>
</dbReference>
<gene>
    <name evidence="5 7" type="primary">mtnN</name>
    <name evidence="7" type="ORF">RT723_08980</name>
</gene>
<dbReference type="PANTHER" id="PTHR46832">
    <property type="entry name" value="5'-METHYLTHIOADENOSINE/S-ADENOSYLHOMOCYSTEINE NUCLEOSIDASE"/>
    <property type="match status" value="1"/>
</dbReference>
<accession>A0ABU3R0X2</accession>
<evidence type="ECO:0000256" key="4">
    <source>
        <dbReference type="ARBA" id="ARBA00023167"/>
    </source>
</evidence>
<dbReference type="InterPro" id="IPR010049">
    <property type="entry name" value="MTA_SAH_Nsdase"/>
</dbReference>
<evidence type="ECO:0000256" key="1">
    <source>
        <dbReference type="ARBA" id="ARBA00004945"/>
    </source>
</evidence>
<dbReference type="HAMAP" id="MF_01684">
    <property type="entry name" value="Salvage_MtnN"/>
    <property type="match status" value="1"/>
</dbReference>
<keyword evidence="4 5" id="KW-0486">Methionine biosynthesis</keyword>
<comment type="catalytic activity">
    <reaction evidence="5">
        <text>5'-deoxyadenosine + H2O = 5-deoxy-D-ribose + adenine</text>
        <dbReference type="Rhea" id="RHEA:29859"/>
        <dbReference type="ChEBI" id="CHEBI:15377"/>
        <dbReference type="ChEBI" id="CHEBI:16708"/>
        <dbReference type="ChEBI" id="CHEBI:17319"/>
        <dbReference type="ChEBI" id="CHEBI:149540"/>
        <dbReference type="EC" id="3.2.2.9"/>
    </reaction>
</comment>
<dbReference type="SUPFAM" id="SSF53167">
    <property type="entry name" value="Purine and uridine phosphorylases"/>
    <property type="match status" value="1"/>
</dbReference>
<dbReference type="GO" id="GO:0008782">
    <property type="term" value="F:adenosylhomocysteine nucleosidase activity"/>
    <property type="evidence" value="ECO:0007669"/>
    <property type="project" value="UniProtKB-EC"/>
</dbReference>
<keyword evidence="3 5" id="KW-0378">Hydrolase</keyword>
<comment type="similarity">
    <text evidence="5">Belongs to the PNP/UDP phosphorylase family. MtnN subfamily.</text>
</comment>
<dbReference type="Gene3D" id="3.40.50.1580">
    <property type="entry name" value="Nucleoside phosphorylase domain"/>
    <property type="match status" value="1"/>
</dbReference>
<reference evidence="7 8" key="1">
    <citation type="submission" date="2023-10" db="EMBL/GenBank/DDBJ databases">
        <title>Psychrosphaera aquimaarina strain SW33 isolated from seawater.</title>
        <authorList>
            <person name="Bayburt H."/>
            <person name="Kim J.M."/>
            <person name="Choi B.J."/>
            <person name="Jeon C.O."/>
        </authorList>
    </citation>
    <scope>NUCLEOTIDE SEQUENCE [LARGE SCALE GENOMIC DNA]</scope>
    <source>
        <strain evidence="7 8">KCTC 52743</strain>
    </source>
</reference>
<dbReference type="GO" id="GO:0008930">
    <property type="term" value="F:methylthioadenosine nucleosidase activity"/>
    <property type="evidence" value="ECO:0007669"/>
    <property type="project" value="UniProtKB-EC"/>
</dbReference>
<dbReference type="NCBIfam" id="NF004079">
    <property type="entry name" value="PRK05584.1"/>
    <property type="match status" value="1"/>
</dbReference>
<proteinExistence type="inferred from homology"/>
<comment type="catalytic activity">
    <reaction evidence="5">
        <text>S-adenosyl-L-homocysteine + H2O = S-(5-deoxy-D-ribos-5-yl)-L-homocysteine + adenine</text>
        <dbReference type="Rhea" id="RHEA:17805"/>
        <dbReference type="ChEBI" id="CHEBI:15377"/>
        <dbReference type="ChEBI" id="CHEBI:16708"/>
        <dbReference type="ChEBI" id="CHEBI:57856"/>
        <dbReference type="ChEBI" id="CHEBI:58195"/>
        <dbReference type="EC" id="3.2.2.9"/>
    </reaction>
</comment>
<dbReference type="EMBL" id="JAWCUA010000007">
    <property type="protein sequence ID" value="MDU0113127.1"/>
    <property type="molecule type" value="Genomic_DNA"/>
</dbReference>
<feature type="active site" description="Proton donor" evidence="5">
    <location>
        <position position="198"/>
    </location>
</feature>
<evidence type="ECO:0000313" key="7">
    <source>
        <dbReference type="EMBL" id="MDU0113127.1"/>
    </source>
</evidence>
<dbReference type="NCBIfam" id="TIGR01704">
    <property type="entry name" value="MTA_SAH-Nsdase"/>
    <property type="match status" value="1"/>
</dbReference>
<feature type="domain" description="Nucleoside phosphorylase" evidence="6">
    <location>
        <begin position="2"/>
        <end position="227"/>
    </location>
</feature>
<dbReference type="InterPro" id="IPR035994">
    <property type="entry name" value="Nucleoside_phosphorylase_sf"/>
</dbReference>
<protein>
    <recommendedName>
        <fullName evidence="5">5'-methylthioadenosine/S-adenosylhomocysteine nucleosidase</fullName>
        <shortName evidence="5">MTA/SAH nucleosidase</shortName>
        <shortName evidence="5">MTAN</shortName>
        <ecNumber evidence="5">3.2.2.9</ecNumber>
    </recommendedName>
    <alternativeName>
        <fullName evidence="5">5'-deoxyadenosine nucleosidase</fullName>
        <shortName evidence="5">DOA nucleosidase</shortName>
        <shortName evidence="5">dAdo nucleosidase</shortName>
    </alternativeName>
    <alternativeName>
        <fullName evidence="5">5'-methylthioadenosine nucleosidase</fullName>
        <shortName evidence="5">MTA nucleosidase</shortName>
    </alternativeName>
    <alternativeName>
        <fullName evidence="5">S-adenosylhomocysteine nucleosidase</fullName>
        <shortName evidence="5">AdoHcy nucleosidase</shortName>
        <shortName evidence="5">SAH nucleosidase</shortName>
        <shortName evidence="5">SRH nucleosidase</shortName>
    </alternativeName>
</protein>
<evidence type="ECO:0000256" key="3">
    <source>
        <dbReference type="ARBA" id="ARBA00022801"/>
    </source>
</evidence>
<comment type="function">
    <text evidence="5">Catalyzes the irreversible cleavage of the glycosidic bond in both 5'-methylthioadenosine (MTA) and S-adenosylhomocysteine (SAH/AdoHcy) to adenine and the corresponding thioribose, 5'-methylthioribose and S-ribosylhomocysteine, respectively. Also cleaves 5'-deoxyadenosine, a toxic by-product of radical S-adenosylmethionine (SAM) enzymes, into 5-deoxyribose and adenine.</text>
</comment>
<evidence type="ECO:0000256" key="2">
    <source>
        <dbReference type="ARBA" id="ARBA00022605"/>
    </source>
</evidence>
<name>A0ABU3R0X2_9GAMM</name>
<evidence type="ECO:0000256" key="5">
    <source>
        <dbReference type="HAMAP-Rule" id="MF_01684"/>
    </source>
</evidence>
<evidence type="ECO:0000313" key="8">
    <source>
        <dbReference type="Proteomes" id="UP001257914"/>
    </source>
</evidence>
<keyword evidence="7" id="KW-0326">Glycosidase</keyword>
<keyword evidence="2 5" id="KW-0028">Amino-acid biosynthesis</keyword>
<comment type="caution">
    <text evidence="7">The sequence shown here is derived from an EMBL/GenBank/DDBJ whole genome shotgun (WGS) entry which is preliminary data.</text>
</comment>
<feature type="binding site" evidence="5">
    <location>
        <position position="153"/>
    </location>
    <ligand>
        <name>substrate</name>
    </ligand>
</feature>
<keyword evidence="8" id="KW-1185">Reference proteome</keyword>
<dbReference type="Proteomes" id="UP001257914">
    <property type="component" value="Unassembled WGS sequence"/>
</dbReference>
<dbReference type="RefSeq" id="WP_315946735.1">
    <property type="nucleotide sequence ID" value="NZ_JAWCUA010000007.1"/>
</dbReference>
<dbReference type="EC" id="3.2.2.9" evidence="5"/>
<sequence>MTIAIIGAMEQEVAILKDKMNNRVETKIADFVFYSGKLNNQDVVLVQSGIGKVASTIATALVIERFSPKYVINTGSAGGFDPALKVGDIAVGNELVHHDVDVTAFDYAFGQVPGMPATFKADETLIAVAQQCINNLDGITSKVGLIATGDSFMCDPERINQTRERFPTMLAVEMEGAAIAQTCHQLKTPFLVIRSLSDIAGQESPMSFDAYLEVASKNSSALMLDILSQL</sequence>
<dbReference type="PANTHER" id="PTHR46832:SF1">
    <property type="entry name" value="5'-METHYLTHIOADENOSINE_S-ADENOSYLHOMOCYSTEINE NUCLEOSIDASE"/>
    <property type="match status" value="1"/>
</dbReference>